<dbReference type="EMBL" id="CM000785">
    <property type="protein sequence ID" value="AQL02086.1"/>
    <property type="molecule type" value="Genomic_DNA"/>
</dbReference>
<evidence type="ECO:0000256" key="1">
    <source>
        <dbReference type="ARBA" id="ARBA00001933"/>
    </source>
</evidence>
<evidence type="ECO:0000256" key="3">
    <source>
        <dbReference type="ARBA" id="ARBA00022898"/>
    </source>
</evidence>
<dbReference type="AlphaFoldDB" id="K7W6K5"/>
<keyword evidence="3" id="KW-0663">Pyridoxal phosphate</keyword>
<dbReference type="PANTHER" id="PTHR10314">
    <property type="entry name" value="CYSTATHIONINE BETA-SYNTHASE"/>
    <property type="match status" value="1"/>
</dbReference>
<comment type="similarity">
    <text evidence="2">Belongs to the cysteine synthase/cystathionine beta-synthase family.</text>
</comment>
<dbReference type="Gene3D" id="3.40.50.1100">
    <property type="match status" value="2"/>
</dbReference>
<proteinExistence type="inferred from homology"/>
<evidence type="ECO:0000256" key="4">
    <source>
        <dbReference type="SAM" id="MobiDB-lite"/>
    </source>
</evidence>
<evidence type="ECO:0000259" key="5">
    <source>
        <dbReference type="Pfam" id="PF00291"/>
    </source>
</evidence>
<evidence type="ECO:0000256" key="2">
    <source>
        <dbReference type="ARBA" id="ARBA00007103"/>
    </source>
</evidence>
<protein>
    <submittedName>
        <fullName evidence="6">Pyridoxal-5'-phosphate-dependent enzyme family protein</fullName>
    </submittedName>
</protein>
<dbReference type="GO" id="GO:0006534">
    <property type="term" value="P:cysteine metabolic process"/>
    <property type="evidence" value="ECO:0007669"/>
    <property type="project" value="UniProtKB-ARBA"/>
</dbReference>
<feature type="domain" description="Tryptophan synthase beta chain-like PALP" evidence="5">
    <location>
        <begin position="36"/>
        <end position="149"/>
    </location>
</feature>
<dbReference type="FunFam" id="3.40.50.1100:FF:000003">
    <property type="entry name" value="Cystathionine beta-synthase"/>
    <property type="match status" value="1"/>
</dbReference>
<reference evidence="6" key="1">
    <citation type="submission" date="2015-12" db="EMBL/GenBank/DDBJ databases">
        <title>Update maize B73 reference genome by single molecule sequencing technologies.</title>
        <authorList>
            <consortium name="Maize Genome Sequencing Project"/>
            <person name="Ware D."/>
        </authorList>
    </citation>
    <scope>NUCLEOTIDE SEQUENCE</scope>
    <source>
        <tissue evidence="6">Seedling</tissue>
    </source>
</reference>
<dbReference type="GO" id="GO:0044272">
    <property type="term" value="P:sulfur compound biosynthetic process"/>
    <property type="evidence" value="ECO:0007669"/>
    <property type="project" value="UniProtKB-ARBA"/>
</dbReference>
<sequence length="153" mass="16493">MDGEEVGRRGIPTLLKPSSSSSDGSAGEQEHIASDVTQLIGWTPLVELKRIASEAGIDARIVGKMEAYQPLCSIKDRSALRMIEDAEERGLISPGVTTLVEPTSGNMGLGLVLFAIQRGYRLIAVMPAKYSLDKQILLRFMGAELYLTGTVIS</sequence>
<comment type="cofactor">
    <cofactor evidence="1">
        <name>pyridoxal 5'-phosphate</name>
        <dbReference type="ChEBI" id="CHEBI:597326"/>
    </cofactor>
</comment>
<dbReference type="ExpressionAtlas" id="K7W6K5">
    <property type="expression patterns" value="baseline and differential"/>
</dbReference>
<evidence type="ECO:0000313" key="6">
    <source>
        <dbReference type="EMBL" id="AQL02086.1"/>
    </source>
</evidence>
<name>K7W6K5_MAIZE</name>
<dbReference type="InterPro" id="IPR036052">
    <property type="entry name" value="TrpB-like_PALP_sf"/>
</dbReference>
<dbReference type="GO" id="GO:0009069">
    <property type="term" value="P:serine family amino acid metabolic process"/>
    <property type="evidence" value="ECO:0007669"/>
    <property type="project" value="UniProtKB-ARBA"/>
</dbReference>
<dbReference type="InterPro" id="IPR001926">
    <property type="entry name" value="TrpB-like_PALP"/>
</dbReference>
<dbReference type="HOGENOM" id="CLU_021018_2_4_1"/>
<gene>
    <name evidence="6" type="ORF">ZEAMMB73_Zm00001d045340</name>
</gene>
<feature type="region of interest" description="Disordered" evidence="4">
    <location>
        <begin position="1"/>
        <end position="30"/>
    </location>
</feature>
<dbReference type="EMBL" id="CM000785">
    <property type="protein sequence ID" value="AQL02084.1"/>
    <property type="molecule type" value="Genomic_DNA"/>
</dbReference>
<dbReference type="Pfam" id="PF00291">
    <property type="entry name" value="PALP"/>
    <property type="match status" value="1"/>
</dbReference>
<dbReference type="SUPFAM" id="SSF53686">
    <property type="entry name" value="Tryptophan synthase beta subunit-like PLP-dependent enzymes"/>
    <property type="match status" value="1"/>
</dbReference>
<dbReference type="InterPro" id="IPR050214">
    <property type="entry name" value="Cys_Synth/Cystath_Beta-Synth"/>
</dbReference>
<organism evidence="6">
    <name type="scientific">Zea mays</name>
    <name type="common">Maize</name>
    <dbReference type="NCBI Taxonomy" id="4577"/>
    <lineage>
        <taxon>Eukaryota</taxon>
        <taxon>Viridiplantae</taxon>
        <taxon>Streptophyta</taxon>
        <taxon>Embryophyta</taxon>
        <taxon>Tracheophyta</taxon>
        <taxon>Spermatophyta</taxon>
        <taxon>Magnoliopsida</taxon>
        <taxon>Liliopsida</taxon>
        <taxon>Poales</taxon>
        <taxon>Poaceae</taxon>
        <taxon>PACMAD clade</taxon>
        <taxon>Panicoideae</taxon>
        <taxon>Andropogonodae</taxon>
        <taxon>Andropogoneae</taxon>
        <taxon>Tripsacinae</taxon>
        <taxon>Zea</taxon>
    </lineage>
</organism>
<accession>K7W6K5</accession>